<dbReference type="InterPro" id="IPR043502">
    <property type="entry name" value="DNA/RNA_pol_sf"/>
</dbReference>
<evidence type="ECO:0000313" key="2">
    <source>
        <dbReference type="EMBL" id="CAD2205273.1"/>
    </source>
</evidence>
<name>A0A6V7Y0X9_MELEN</name>
<organism evidence="2 3">
    <name type="scientific">Meloidogyne enterolobii</name>
    <name type="common">Root-knot nematode worm</name>
    <name type="synonym">Meloidogyne mayaguensis</name>
    <dbReference type="NCBI Taxonomy" id="390850"/>
    <lineage>
        <taxon>Eukaryota</taxon>
        <taxon>Metazoa</taxon>
        <taxon>Ecdysozoa</taxon>
        <taxon>Nematoda</taxon>
        <taxon>Chromadorea</taxon>
        <taxon>Rhabditida</taxon>
        <taxon>Tylenchina</taxon>
        <taxon>Tylenchomorpha</taxon>
        <taxon>Tylenchoidea</taxon>
        <taxon>Meloidogynidae</taxon>
        <taxon>Meloidogyninae</taxon>
        <taxon>Meloidogyne</taxon>
    </lineage>
</organism>
<evidence type="ECO:0000259" key="1">
    <source>
        <dbReference type="PROSITE" id="PS50878"/>
    </source>
</evidence>
<sequence length="591" mass="69033">MLTKNIREVFLFIINKHNQIFYLEEGKKYLNFLKIHLNKLISLHCVIQLVKIYSSDSEKCNIFAEYFKTHFKSSSFEMPRFNSRDSDFNDIVFDFLQISKLLSKYPSKDSNSPDGIPYALLKNSAHTLSPIICELFRIILDNGDIPSLWKTSIIIPIFKNGDKCLPSNYRPISLTSTLCRTFERILKNNILEYLHSINFFSKDQFGFLGGRSTTTQLLSMYHELYNARLTNKCVDVVYIDLSKAFDTVPIGILLDKIFSLGIGGKIYKFIYNFLTGRSFRIKIGNEFSDSFSVPSGVPQGSVLGPLLFLIFINDLPNYIPENVHIKMYADDIKLYVIHNNDSNRDYLDQALKSIETWTKENLMEISINKCSVLHIGNNNSSRPYTLNDEVIQVANCIRDLGVIIDNNFSFSYHIDYIIKKTYSLIHLFFKFIKVRILKIWVLIYKIYIRPNLEYASQVWSPQKNKDIIKIEKVQKMFTRVIIKKCGLAPRPYNERLIICQLRQLSTRRAVADLCMVFKIIKNTTNLIPSDFFTFSKRYSRKPHFILNSKYDFRNKQDFFIRMILKWNNLPAEITKLSSIKNFRTSIDNLVQ</sequence>
<dbReference type="Proteomes" id="UP000580250">
    <property type="component" value="Unassembled WGS sequence"/>
</dbReference>
<dbReference type="EMBL" id="CAJEWN010002787">
    <property type="protein sequence ID" value="CAD2205273.1"/>
    <property type="molecule type" value="Genomic_DNA"/>
</dbReference>
<protein>
    <recommendedName>
        <fullName evidence="1">Reverse transcriptase domain-containing protein</fullName>
    </recommendedName>
</protein>
<dbReference type="PROSITE" id="PS50878">
    <property type="entry name" value="RT_POL"/>
    <property type="match status" value="1"/>
</dbReference>
<dbReference type="CDD" id="cd01650">
    <property type="entry name" value="RT_nLTR_like"/>
    <property type="match status" value="1"/>
</dbReference>
<dbReference type="OrthoDB" id="5875724at2759"/>
<gene>
    <name evidence="2" type="ORF">MENT_LOCUS59074</name>
</gene>
<reference evidence="2 3" key="1">
    <citation type="submission" date="2020-08" db="EMBL/GenBank/DDBJ databases">
        <authorList>
            <person name="Koutsovoulos G."/>
            <person name="Danchin GJ E."/>
        </authorList>
    </citation>
    <scope>NUCLEOTIDE SEQUENCE [LARGE SCALE GENOMIC DNA]</scope>
</reference>
<dbReference type="Pfam" id="PF00078">
    <property type="entry name" value="RVT_1"/>
    <property type="match status" value="1"/>
</dbReference>
<dbReference type="InterPro" id="IPR000477">
    <property type="entry name" value="RT_dom"/>
</dbReference>
<evidence type="ECO:0000313" key="3">
    <source>
        <dbReference type="Proteomes" id="UP000580250"/>
    </source>
</evidence>
<proteinExistence type="predicted"/>
<dbReference type="AlphaFoldDB" id="A0A6V7Y0X9"/>
<dbReference type="PRINTS" id="PR01345">
    <property type="entry name" value="CERVTRCPTASE"/>
</dbReference>
<comment type="caution">
    <text evidence="2">The sequence shown here is derived from an EMBL/GenBank/DDBJ whole genome shotgun (WGS) entry which is preliminary data.</text>
</comment>
<dbReference type="SUPFAM" id="SSF56672">
    <property type="entry name" value="DNA/RNA polymerases"/>
    <property type="match status" value="1"/>
</dbReference>
<feature type="domain" description="Reverse transcriptase" evidence="1">
    <location>
        <begin position="138"/>
        <end position="404"/>
    </location>
</feature>
<accession>A0A6V7Y0X9</accession>
<dbReference type="PANTHER" id="PTHR33332">
    <property type="entry name" value="REVERSE TRANSCRIPTASE DOMAIN-CONTAINING PROTEIN"/>
    <property type="match status" value="1"/>
</dbReference>